<keyword evidence="1" id="KW-0812">Transmembrane</keyword>
<keyword evidence="1" id="KW-0472">Membrane</keyword>
<keyword evidence="3" id="KW-1185">Reference proteome</keyword>
<feature type="transmembrane region" description="Helical" evidence="1">
    <location>
        <begin position="62"/>
        <end position="81"/>
    </location>
</feature>
<evidence type="ECO:0000256" key="1">
    <source>
        <dbReference type="SAM" id="Phobius"/>
    </source>
</evidence>
<feature type="transmembrane region" description="Helical" evidence="1">
    <location>
        <begin position="27"/>
        <end position="50"/>
    </location>
</feature>
<dbReference type="Proteomes" id="UP001168694">
    <property type="component" value="Unassembled WGS sequence"/>
</dbReference>
<evidence type="ECO:0000313" key="3">
    <source>
        <dbReference type="Proteomes" id="UP001168694"/>
    </source>
</evidence>
<dbReference type="EMBL" id="JAUHLN010000002">
    <property type="protein sequence ID" value="MDN4074103.1"/>
    <property type="molecule type" value="Genomic_DNA"/>
</dbReference>
<keyword evidence="1" id="KW-1133">Transmembrane helix</keyword>
<protein>
    <submittedName>
        <fullName evidence="2">Uncharacterized protein</fullName>
    </submittedName>
</protein>
<feature type="transmembrane region" description="Helical" evidence="1">
    <location>
        <begin position="204"/>
        <end position="226"/>
    </location>
</feature>
<dbReference type="RefSeq" id="WP_290400175.1">
    <property type="nucleotide sequence ID" value="NZ_JAUHLN010000002.1"/>
</dbReference>
<gene>
    <name evidence="2" type="ORF">QYF49_13945</name>
</gene>
<evidence type="ECO:0000313" key="2">
    <source>
        <dbReference type="EMBL" id="MDN4074103.1"/>
    </source>
</evidence>
<accession>A0ABT8E895</accession>
<name>A0ABT8E895_9BACL</name>
<proteinExistence type="predicted"/>
<feature type="transmembrane region" description="Helical" evidence="1">
    <location>
        <begin position="93"/>
        <end position="115"/>
    </location>
</feature>
<feature type="transmembrane region" description="Helical" evidence="1">
    <location>
        <begin position="171"/>
        <end position="192"/>
    </location>
</feature>
<reference evidence="2" key="1">
    <citation type="submission" date="2023-06" db="EMBL/GenBank/DDBJ databases">
        <title>Draft Genome Sequences of Representative Paenibacillus Polymyxa, Bacillus cereus, Fictibacillus sp., and Brevibacillus agri Strains Isolated from Amazonian Dark Earth.</title>
        <authorList>
            <person name="Pellegrinetti T.A."/>
            <person name="Cunha I.C.M."/>
            <person name="Chaves M.G."/>
            <person name="Freitas A.S."/>
            <person name="Silva A.V.R."/>
            <person name="Tsai S.M."/>
            <person name="Mendes L.W."/>
        </authorList>
    </citation>
    <scope>NUCLEOTIDE SEQUENCE</scope>
    <source>
        <strain evidence="2">CENA-BCM004</strain>
    </source>
</reference>
<sequence>MWNIKEEDLSEFKVTSKNRLNPVNNVSFMYGTIIWSSMVMFFIILGLVRFGWAAFPTAFEKIVVIVELLFYSLQIVLLFFYSKPKRFIKFQKSLSKVTLFYSFQLATIGFVAVVIHKVFDFPTDSLTLVYVGLLIAGGIMTHIVCTLNTFKLAENGAFNEGENSSGFFNKTIIYTVIAALVYTFVLLILIYVHNFGETSLGNMIFYFVLSVILYGVAVGTAEFHLLSYCKRKFPSFNITWQEYQRENRAMKKNTIEKQIKRRN</sequence>
<feature type="transmembrane region" description="Helical" evidence="1">
    <location>
        <begin position="127"/>
        <end position="150"/>
    </location>
</feature>
<comment type="caution">
    <text evidence="2">The sequence shown here is derived from an EMBL/GenBank/DDBJ whole genome shotgun (WGS) entry which is preliminary data.</text>
</comment>
<organism evidence="2 3">
    <name type="scientific">Fictibacillus terranigra</name>
    <dbReference type="NCBI Taxonomy" id="3058424"/>
    <lineage>
        <taxon>Bacteria</taxon>
        <taxon>Bacillati</taxon>
        <taxon>Bacillota</taxon>
        <taxon>Bacilli</taxon>
        <taxon>Bacillales</taxon>
        <taxon>Fictibacillaceae</taxon>
        <taxon>Fictibacillus</taxon>
    </lineage>
</organism>